<organism evidence="1 2">
    <name type="scientific">Limnospira indica PCC 8005</name>
    <dbReference type="NCBI Taxonomy" id="376219"/>
    <lineage>
        <taxon>Bacteria</taxon>
        <taxon>Bacillati</taxon>
        <taxon>Cyanobacteriota</taxon>
        <taxon>Cyanophyceae</taxon>
        <taxon>Oscillatoriophycideae</taxon>
        <taxon>Oscillatoriales</taxon>
        <taxon>Sirenicapillariaceae</taxon>
        <taxon>Limnospira</taxon>
    </lineage>
</organism>
<dbReference type="AlphaFoldDB" id="A0A9P1KJH8"/>
<dbReference type="EMBL" id="FO818640">
    <property type="protein sequence ID" value="CDM97008.1"/>
    <property type="molecule type" value="Genomic_DNA"/>
</dbReference>
<protein>
    <submittedName>
        <fullName evidence="1">Uncharacterized protein</fullName>
    </submittedName>
</protein>
<evidence type="ECO:0000313" key="2">
    <source>
        <dbReference type="Proteomes" id="UP000032946"/>
    </source>
</evidence>
<name>A0A9P1KJH8_9CYAN</name>
<gene>
    <name evidence="1" type="ORF">ARTHRO_41417</name>
</gene>
<reference evidence="1 2" key="1">
    <citation type="submission" date="2014-02" db="EMBL/GenBank/DDBJ databases">
        <authorList>
            <person name="Genoscope - CEA"/>
        </authorList>
    </citation>
    <scope>NUCLEOTIDE SEQUENCE [LARGE SCALE GENOMIC DNA]</scope>
    <source>
        <strain evidence="1 2">PCC 8005</strain>
    </source>
</reference>
<dbReference type="Proteomes" id="UP000032946">
    <property type="component" value="Chromosome"/>
</dbReference>
<accession>A0A9P1KJH8</accession>
<keyword evidence="2" id="KW-1185">Reference proteome</keyword>
<evidence type="ECO:0000313" key="1">
    <source>
        <dbReference type="EMBL" id="CDM97008.1"/>
    </source>
</evidence>
<sequence>MPHYVQHKSKQKTISVWGLTCGDVYAIIITMEKGGGIYKLKSMVKLIDSAANQ</sequence>
<proteinExistence type="predicted"/>